<organism evidence="1 2">
    <name type="scientific">Auriscalpium vulgare</name>
    <dbReference type="NCBI Taxonomy" id="40419"/>
    <lineage>
        <taxon>Eukaryota</taxon>
        <taxon>Fungi</taxon>
        <taxon>Dikarya</taxon>
        <taxon>Basidiomycota</taxon>
        <taxon>Agaricomycotina</taxon>
        <taxon>Agaricomycetes</taxon>
        <taxon>Russulales</taxon>
        <taxon>Auriscalpiaceae</taxon>
        <taxon>Auriscalpium</taxon>
    </lineage>
</organism>
<reference evidence="1" key="2">
    <citation type="journal article" date="2022" name="New Phytol.">
        <title>Evolutionary transition to the ectomycorrhizal habit in the genomes of a hyperdiverse lineage of mushroom-forming fungi.</title>
        <authorList>
            <person name="Looney B."/>
            <person name="Miyauchi S."/>
            <person name="Morin E."/>
            <person name="Drula E."/>
            <person name="Courty P.E."/>
            <person name="Kohler A."/>
            <person name="Kuo A."/>
            <person name="LaButti K."/>
            <person name="Pangilinan J."/>
            <person name="Lipzen A."/>
            <person name="Riley R."/>
            <person name="Andreopoulos W."/>
            <person name="He G."/>
            <person name="Johnson J."/>
            <person name="Nolan M."/>
            <person name="Tritt A."/>
            <person name="Barry K.W."/>
            <person name="Grigoriev I.V."/>
            <person name="Nagy L.G."/>
            <person name="Hibbett D."/>
            <person name="Henrissat B."/>
            <person name="Matheny P.B."/>
            <person name="Labbe J."/>
            <person name="Martin F.M."/>
        </authorList>
    </citation>
    <scope>NUCLEOTIDE SEQUENCE</scope>
    <source>
        <strain evidence="1">FP105234-sp</strain>
    </source>
</reference>
<reference evidence="1" key="1">
    <citation type="submission" date="2021-02" db="EMBL/GenBank/DDBJ databases">
        <authorList>
            <consortium name="DOE Joint Genome Institute"/>
            <person name="Ahrendt S."/>
            <person name="Looney B.P."/>
            <person name="Miyauchi S."/>
            <person name="Morin E."/>
            <person name="Drula E."/>
            <person name="Courty P.E."/>
            <person name="Chicoki N."/>
            <person name="Fauchery L."/>
            <person name="Kohler A."/>
            <person name="Kuo A."/>
            <person name="Labutti K."/>
            <person name="Pangilinan J."/>
            <person name="Lipzen A."/>
            <person name="Riley R."/>
            <person name="Andreopoulos W."/>
            <person name="He G."/>
            <person name="Johnson J."/>
            <person name="Barry K.W."/>
            <person name="Grigoriev I.V."/>
            <person name="Nagy L."/>
            <person name="Hibbett D."/>
            <person name="Henrissat B."/>
            <person name="Matheny P.B."/>
            <person name="Labbe J."/>
            <person name="Martin F."/>
        </authorList>
    </citation>
    <scope>NUCLEOTIDE SEQUENCE</scope>
    <source>
        <strain evidence="1">FP105234-sp</strain>
    </source>
</reference>
<accession>A0ACB8R1M5</accession>
<evidence type="ECO:0000313" key="2">
    <source>
        <dbReference type="Proteomes" id="UP000814033"/>
    </source>
</evidence>
<keyword evidence="2" id="KW-1185">Reference proteome</keyword>
<protein>
    <submittedName>
        <fullName evidence="1">Uncharacterized protein</fullName>
    </submittedName>
</protein>
<gene>
    <name evidence="1" type="ORF">FA95DRAFT_1568054</name>
</gene>
<evidence type="ECO:0000313" key="1">
    <source>
        <dbReference type="EMBL" id="KAI0037777.1"/>
    </source>
</evidence>
<comment type="caution">
    <text evidence="1">The sequence shown here is derived from an EMBL/GenBank/DDBJ whole genome shotgun (WGS) entry which is preliminary data.</text>
</comment>
<proteinExistence type="predicted"/>
<name>A0ACB8R1M5_9AGAM</name>
<dbReference type="EMBL" id="MU276720">
    <property type="protein sequence ID" value="KAI0037777.1"/>
    <property type="molecule type" value="Genomic_DNA"/>
</dbReference>
<sequence length="79" mass="8489">MAATGRASLARLRGVVSRCLSRPSLPRSNLKLSAFSRPRSAAAELGRHAYALPSNFARRQLPTLLGRGGGRPTRMCSIL</sequence>
<dbReference type="Proteomes" id="UP000814033">
    <property type="component" value="Unassembled WGS sequence"/>
</dbReference>